<sequence length="236" mass="25261">MDFFCSLRVPIGAAMLQAPGRVGTGAPSGLDRWLLTAFELVECLVFSPVSIVVSPASGWLAAQVSGIWAAISFSATDGPRPLAQDPSRCCMPPIASGRELLVGAAAPRSSVSQCAHSLRCKFRLGFSGLQAPLRIDHAAAPHLSPNVTLWVDASSLHQFGVSDCRDRVLGSKSLVISAKRARFPMQPPSWFSGAPGFDRIFFFLSCSRMPPLLRVLYRGPLMLGSSLMRFTGLVDG</sequence>
<comment type="caution">
    <text evidence="1">The sequence shown here is derived from an EMBL/GenBank/DDBJ whole genome shotgun (WGS) entry which is preliminary data.</text>
</comment>
<dbReference type="Proteomes" id="UP001066276">
    <property type="component" value="Chromosome 11"/>
</dbReference>
<name>A0AAV7LJ77_PLEWA</name>
<reference evidence="1" key="1">
    <citation type="journal article" date="2022" name="bioRxiv">
        <title>Sequencing and chromosome-scale assembly of the giantPleurodeles waltlgenome.</title>
        <authorList>
            <person name="Brown T."/>
            <person name="Elewa A."/>
            <person name="Iarovenko S."/>
            <person name="Subramanian E."/>
            <person name="Araus A.J."/>
            <person name="Petzold A."/>
            <person name="Susuki M."/>
            <person name="Suzuki K.-i.T."/>
            <person name="Hayashi T."/>
            <person name="Toyoda A."/>
            <person name="Oliveira C."/>
            <person name="Osipova E."/>
            <person name="Leigh N.D."/>
            <person name="Simon A."/>
            <person name="Yun M.H."/>
        </authorList>
    </citation>
    <scope>NUCLEOTIDE SEQUENCE</scope>
    <source>
        <strain evidence="1">20211129_DDA</strain>
        <tissue evidence="1">Liver</tissue>
    </source>
</reference>
<organism evidence="1 2">
    <name type="scientific">Pleurodeles waltl</name>
    <name type="common">Iberian ribbed newt</name>
    <dbReference type="NCBI Taxonomy" id="8319"/>
    <lineage>
        <taxon>Eukaryota</taxon>
        <taxon>Metazoa</taxon>
        <taxon>Chordata</taxon>
        <taxon>Craniata</taxon>
        <taxon>Vertebrata</taxon>
        <taxon>Euteleostomi</taxon>
        <taxon>Amphibia</taxon>
        <taxon>Batrachia</taxon>
        <taxon>Caudata</taxon>
        <taxon>Salamandroidea</taxon>
        <taxon>Salamandridae</taxon>
        <taxon>Pleurodelinae</taxon>
        <taxon>Pleurodeles</taxon>
    </lineage>
</organism>
<keyword evidence="2" id="KW-1185">Reference proteome</keyword>
<evidence type="ECO:0000313" key="1">
    <source>
        <dbReference type="EMBL" id="KAJ1090529.1"/>
    </source>
</evidence>
<evidence type="ECO:0000313" key="2">
    <source>
        <dbReference type="Proteomes" id="UP001066276"/>
    </source>
</evidence>
<protein>
    <submittedName>
        <fullName evidence="1">Uncharacterized protein</fullName>
    </submittedName>
</protein>
<gene>
    <name evidence="1" type="ORF">NDU88_003661</name>
</gene>
<dbReference type="AlphaFoldDB" id="A0AAV7LJ77"/>
<accession>A0AAV7LJ77</accession>
<dbReference type="EMBL" id="JANPWB010000015">
    <property type="protein sequence ID" value="KAJ1090529.1"/>
    <property type="molecule type" value="Genomic_DNA"/>
</dbReference>
<proteinExistence type="predicted"/>